<evidence type="ECO:0000256" key="7">
    <source>
        <dbReference type="ARBA" id="ARBA00023136"/>
    </source>
</evidence>
<evidence type="ECO:0000256" key="5">
    <source>
        <dbReference type="ARBA" id="ARBA00022692"/>
    </source>
</evidence>
<comment type="subcellular location">
    <subcellularLocation>
        <location evidence="1">Cell membrane</location>
        <topology evidence="1">Multi-pass membrane protein</topology>
    </subcellularLocation>
</comment>
<evidence type="ECO:0000313" key="10">
    <source>
        <dbReference type="EMBL" id="RWR09610.1"/>
    </source>
</evidence>
<dbReference type="AlphaFoldDB" id="A0A443ISI5"/>
<keyword evidence="6 8" id="KW-1133">Transmembrane helix</keyword>
<name>A0A443ISI5_9RHOB</name>
<dbReference type="Gene3D" id="1.10.3720.10">
    <property type="entry name" value="MetI-like"/>
    <property type="match status" value="1"/>
</dbReference>
<accession>A0A443ISI5</accession>
<keyword evidence="3" id="KW-0813">Transport</keyword>
<dbReference type="PANTHER" id="PTHR42929:SF1">
    <property type="entry name" value="INNER MEMBRANE ABC TRANSPORTER PERMEASE PROTEIN YDCU-RELATED"/>
    <property type="match status" value="1"/>
</dbReference>
<protein>
    <submittedName>
        <fullName evidence="10">ABC transporter permease</fullName>
    </submittedName>
</protein>
<dbReference type="PANTHER" id="PTHR42929">
    <property type="entry name" value="INNER MEMBRANE ABC TRANSPORTER PERMEASE PROTEIN YDCU-RELATED-RELATED"/>
    <property type="match status" value="1"/>
</dbReference>
<dbReference type="EMBL" id="SAUW01000014">
    <property type="protein sequence ID" value="RWR09610.1"/>
    <property type="molecule type" value="Genomic_DNA"/>
</dbReference>
<organism evidence="10 11">
    <name type="scientific">Paenirhodobacter populi</name>
    <dbReference type="NCBI Taxonomy" id="2306993"/>
    <lineage>
        <taxon>Bacteria</taxon>
        <taxon>Pseudomonadati</taxon>
        <taxon>Pseudomonadota</taxon>
        <taxon>Alphaproteobacteria</taxon>
        <taxon>Rhodobacterales</taxon>
        <taxon>Rhodobacter group</taxon>
        <taxon>Paenirhodobacter</taxon>
    </lineage>
</organism>
<dbReference type="Proteomes" id="UP000285710">
    <property type="component" value="Unassembled WGS sequence"/>
</dbReference>
<feature type="transmembrane region" description="Helical" evidence="8">
    <location>
        <begin position="6"/>
        <end position="26"/>
    </location>
</feature>
<reference evidence="10 11" key="1">
    <citation type="submission" date="2019-01" db="EMBL/GenBank/DDBJ databases">
        <title>Sinorhodobacter populi sp. nov. isolated from the symptomatic bark tissue of Populus euramericana canker.</title>
        <authorList>
            <person name="Xu G."/>
        </authorList>
    </citation>
    <scope>NUCLEOTIDE SEQUENCE [LARGE SCALE GENOMIC DNA]</scope>
    <source>
        <strain evidence="10 11">2D-5</strain>
    </source>
</reference>
<feature type="transmembrane region" description="Helical" evidence="8">
    <location>
        <begin position="134"/>
        <end position="160"/>
    </location>
</feature>
<proteinExistence type="inferred from homology"/>
<gene>
    <name evidence="10" type="ORF">D2T33_14175</name>
</gene>
<dbReference type="CDD" id="cd06261">
    <property type="entry name" value="TM_PBP2"/>
    <property type="match status" value="1"/>
</dbReference>
<comment type="similarity">
    <text evidence="2">Belongs to the binding-protein-dependent transport system permease family. CysTW subfamily.</text>
</comment>
<dbReference type="InterPro" id="IPR000515">
    <property type="entry name" value="MetI-like"/>
</dbReference>
<keyword evidence="5 8" id="KW-0812">Transmembrane</keyword>
<dbReference type="SUPFAM" id="SSF161098">
    <property type="entry name" value="MetI-like"/>
    <property type="match status" value="1"/>
</dbReference>
<evidence type="ECO:0000313" key="11">
    <source>
        <dbReference type="Proteomes" id="UP000285710"/>
    </source>
</evidence>
<reference evidence="10 11" key="2">
    <citation type="submission" date="2019-01" db="EMBL/GenBank/DDBJ databases">
        <authorList>
            <person name="Li Y."/>
        </authorList>
    </citation>
    <scope>NUCLEOTIDE SEQUENCE [LARGE SCALE GENOMIC DNA]</scope>
    <source>
        <strain evidence="10 11">2D-5</strain>
    </source>
</reference>
<sequence>MQAPSVALICVFFVLPILSIIVLAFWRTESYQIIPDFTLSNFHAVLFEGAYLTFFLRSFITAVAVSTVSVILAWPIAYFIVRVSGRWALLLGMLFALPFFTGEVIRLIALQGLLGPVGLINSMMMWMGLQPIRALIFTPIASAIGIFYLYLPTAVTALCLSLVNFDFRLADAARTFGAGPVRTFLEVTWPLNLVGTLVGFILCFVPALSSALAPRFLGGPNGTLFGMSLAQQFGDTGTWSLGAAMGVFLFAATLLMVFMLSRAVNPQRSGFSGGTAEREGR</sequence>
<keyword evidence="11" id="KW-1185">Reference proteome</keyword>
<keyword evidence="4" id="KW-1003">Cell membrane</keyword>
<comment type="caution">
    <text evidence="10">The sequence shown here is derived from an EMBL/GenBank/DDBJ whole genome shotgun (WGS) entry which is preliminary data.</text>
</comment>
<evidence type="ECO:0000259" key="9">
    <source>
        <dbReference type="PROSITE" id="PS50928"/>
    </source>
</evidence>
<evidence type="ECO:0000256" key="3">
    <source>
        <dbReference type="ARBA" id="ARBA00022448"/>
    </source>
</evidence>
<feature type="transmembrane region" description="Helical" evidence="8">
    <location>
        <begin position="237"/>
        <end position="260"/>
    </location>
</feature>
<evidence type="ECO:0000256" key="6">
    <source>
        <dbReference type="ARBA" id="ARBA00022989"/>
    </source>
</evidence>
<dbReference type="InterPro" id="IPR035906">
    <property type="entry name" value="MetI-like_sf"/>
</dbReference>
<evidence type="ECO:0000256" key="4">
    <source>
        <dbReference type="ARBA" id="ARBA00022475"/>
    </source>
</evidence>
<dbReference type="PROSITE" id="PS50928">
    <property type="entry name" value="ABC_TM1"/>
    <property type="match status" value="1"/>
</dbReference>
<dbReference type="GO" id="GO:0055085">
    <property type="term" value="P:transmembrane transport"/>
    <property type="evidence" value="ECO:0007669"/>
    <property type="project" value="InterPro"/>
</dbReference>
<evidence type="ECO:0000256" key="2">
    <source>
        <dbReference type="ARBA" id="ARBA00007069"/>
    </source>
</evidence>
<keyword evidence="7 8" id="KW-0472">Membrane</keyword>
<feature type="transmembrane region" description="Helical" evidence="8">
    <location>
        <begin position="59"/>
        <end position="81"/>
    </location>
</feature>
<evidence type="ECO:0000256" key="1">
    <source>
        <dbReference type="ARBA" id="ARBA00004651"/>
    </source>
</evidence>
<evidence type="ECO:0000256" key="8">
    <source>
        <dbReference type="SAM" id="Phobius"/>
    </source>
</evidence>
<feature type="transmembrane region" description="Helical" evidence="8">
    <location>
        <begin position="88"/>
        <end position="114"/>
    </location>
</feature>
<dbReference type="GO" id="GO:0005886">
    <property type="term" value="C:plasma membrane"/>
    <property type="evidence" value="ECO:0007669"/>
    <property type="project" value="UniProtKB-SubCell"/>
</dbReference>
<feature type="domain" description="ABC transmembrane type-1" evidence="9">
    <location>
        <begin position="55"/>
        <end position="260"/>
    </location>
</feature>
<feature type="transmembrane region" description="Helical" evidence="8">
    <location>
        <begin position="191"/>
        <end position="217"/>
    </location>
</feature>